<dbReference type="PIRSF" id="PIRSF018169">
    <property type="entry name" value="PAF_acetylhydrolase"/>
    <property type="match status" value="1"/>
</dbReference>
<name>T1H807_RHOPR</name>
<dbReference type="HOGENOM" id="CLU_022501_0_0_1"/>
<sequence>MWWRATMPKHLPLPLGPWAPGCMDVMSGFGANSTFFRLYYPSAFTNKENNASKWYKWSPHEKYIEGFAQLVNSWSSLVKLVVWFYGGEPMVPAMWEVQPQKNSNKFPVVIFSHGFGATRFISSTIGMELASWGFMVASIEHKDTSACATYFYNTEEDRNCDNRTWIPHKKMEFGPNHYTVRNEQLHGRMIEIKKLIDYLNDLNLGTATNILPSSFDLKNFQDSLDLNSLCMMGHSFGGATSLLTMANDERISCGVILDGWMFPLKEEELQIKKPLIFINTQTFHIESNIQAIDKVVDNNHGTTREVYTIMHTTHETQTDTPHIMGYWLNWFMTKLDPDVGTKINNHLTLKFLNQHIGVPATTADSDLYLEKYKKDYIKGTFVYTKVPKRKL</sequence>
<dbReference type="PANTHER" id="PTHR10272:SF0">
    <property type="entry name" value="PLATELET-ACTIVATING FACTOR ACETYLHYDROLASE"/>
    <property type="match status" value="1"/>
</dbReference>
<organism evidence="6 7">
    <name type="scientific">Rhodnius prolixus</name>
    <name type="common">Triatomid bug</name>
    <dbReference type="NCBI Taxonomy" id="13249"/>
    <lineage>
        <taxon>Eukaryota</taxon>
        <taxon>Metazoa</taxon>
        <taxon>Ecdysozoa</taxon>
        <taxon>Arthropoda</taxon>
        <taxon>Hexapoda</taxon>
        <taxon>Insecta</taxon>
        <taxon>Pterygota</taxon>
        <taxon>Neoptera</taxon>
        <taxon>Paraneoptera</taxon>
        <taxon>Hemiptera</taxon>
        <taxon>Heteroptera</taxon>
        <taxon>Panheteroptera</taxon>
        <taxon>Cimicomorpha</taxon>
        <taxon>Reduviidae</taxon>
        <taxon>Triatominae</taxon>
        <taxon>Rhodnius</taxon>
    </lineage>
</organism>
<dbReference type="RefSeq" id="XP_073990984.1">
    <property type="nucleotide sequence ID" value="XM_074134883.1"/>
</dbReference>
<protein>
    <recommendedName>
        <fullName evidence="1 5">1-alkyl-2-acetylglycerophosphocholine esterase</fullName>
        <ecNumber evidence="1 5">3.1.1.47</ecNumber>
    </recommendedName>
</protein>
<keyword evidence="7" id="KW-1185">Reference proteome</keyword>
<dbReference type="VEuPathDB" id="VectorBase:RPRC000142"/>
<dbReference type="InParanoid" id="T1H807"/>
<dbReference type="EC" id="3.1.1.47" evidence="1 5"/>
<dbReference type="GO" id="GO:0003847">
    <property type="term" value="F:1-alkyl-2-acetylglycerophosphocholine esterase activity"/>
    <property type="evidence" value="ECO:0007669"/>
    <property type="project" value="UniProtKB-UniRule"/>
</dbReference>
<keyword evidence="2 5" id="KW-0378">Hydrolase</keyword>
<dbReference type="InterPro" id="IPR029058">
    <property type="entry name" value="AB_hydrolase_fold"/>
</dbReference>
<dbReference type="OMA" id="GSVHHNF"/>
<dbReference type="SUPFAM" id="SSF53474">
    <property type="entry name" value="alpha/beta-Hydrolases"/>
    <property type="match status" value="1"/>
</dbReference>
<dbReference type="GO" id="GO:0016042">
    <property type="term" value="P:lipid catabolic process"/>
    <property type="evidence" value="ECO:0007669"/>
    <property type="project" value="UniProtKB-KW"/>
</dbReference>
<evidence type="ECO:0000256" key="5">
    <source>
        <dbReference type="PIRNR" id="PIRNR018169"/>
    </source>
</evidence>
<evidence type="ECO:0000256" key="3">
    <source>
        <dbReference type="ARBA" id="ARBA00022963"/>
    </source>
</evidence>
<keyword evidence="4 5" id="KW-0443">Lipid metabolism</keyword>
<dbReference type="AlphaFoldDB" id="T1H807"/>
<keyword evidence="3 5" id="KW-0442">Lipid degradation</keyword>
<reference evidence="6" key="1">
    <citation type="submission" date="2015-05" db="UniProtKB">
        <authorList>
            <consortium name="EnsemblMetazoa"/>
        </authorList>
    </citation>
    <scope>IDENTIFICATION</scope>
</reference>
<dbReference type="Pfam" id="PF03403">
    <property type="entry name" value="PAF-AH_p_II"/>
    <property type="match status" value="1"/>
</dbReference>
<dbReference type="EnsemblMetazoa" id="RPRC000142-RA">
    <property type="protein sequence ID" value="RPRC000142-PA"/>
    <property type="gene ID" value="RPRC000142"/>
</dbReference>
<evidence type="ECO:0000256" key="4">
    <source>
        <dbReference type="ARBA" id="ARBA00023098"/>
    </source>
</evidence>
<evidence type="ECO:0000256" key="1">
    <source>
        <dbReference type="ARBA" id="ARBA00013201"/>
    </source>
</evidence>
<dbReference type="InterPro" id="IPR016715">
    <property type="entry name" value="PAF_acetylhydro_eukaryote"/>
</dbReference>
<dbReference type="PANTHER" id="PTHR10272">
    <property type="entry name" value="PLATELET-ACTIVATING FACTOR ACETYLHYDROLASE"/>
    <property type="match status" value="1"/>
</dbReference>
<accession>T1H807</accession>
<dbReference type="EMBL" id="ACPB03011791">
    <property type="status" value="NOT_ANNOTATED_CDS"/>
    <property type="molecule type" value="Genomic_DNA"/>
</dbReference>
<proteinExistence type="predicted"/>
<evidence type="ECO:0000256" key="2">
    <source>
        <dbReference type="ARBA" id="ARBA00022801"/>
    </source>
</evidence>
<dbReference type="eggNOG" id="KOG3847">
    <property type="taxonomic scope" value="Eukaryota"/>
</dbReference>
<evidence type="ECO:0000313" key="6">
    <source>
        <dbReference type="EnsemblMetazoa" id="RPRC000142-PA"/>
    </source>
</evidence>
<dbReference type="Gene3D" id="3.40.50.1820">
    <property type="entry name" value="alpha/beta hydrolase"/>
    <property type="match status" value="1"/>
</dbReference>
<dbReference type="STRING" id="13249.T1H807"/>
<comment type="catalytic activity">
    <reaction evidence="5">
        <text>a 1-O-alkyl-2-acetyl-sn-glycero-3-phosphocholine + H2O = a 1-O-alkyl-sn-glycero-3-phosphocholine + acetate + H(+)</text>
        <dbReference type="Rhea" id="RHEA:17777"/>
        <dbReference type="ChEBI" id="CHEBI:15377"/>
        <dbReference type="ChEBI" id="CHEBI:15378"/>
        <dbReference type="ChEBI" id="CHEBI:30089"/>
        <dbReference type="ChEBI" id="CHEBI:30909"/>
        <dbReference type="ChEBI" id="CHEBI:36707"/>
        <dbReference type="EC" id="3.1.1.47"/>
    </reaction>
</comment>
<evidence type="ECO:0000313" key="7">
    <source>
        <dbReference type="Proteomes" id="UP000015103"/>
    </source>
</evidence>
<dbReference type="GeneID" id="141457671"/>
<dbReference type="Proteomes" id="UP000015103">
    <property type="component" value="Unassembled WGS sequence"/>
</dbReference>